<name>A0A3S3SKR0_9ACAR</name>
<comment type="caution">
    <text evidence="2">The sequence shown here is derived from an EMBL/GenBank/DDBJ whole genome shotgun (WGS) entry which is preliminary data.</text>
</comment>
<dbReference type="SUPFAM" id="SSF46689">
    <property type="entry name" value="Homeodomain-like"/>
    <property type="match status" value="1"/>
</dbReference>
<proteinExistence type="predicted"/>
<dbReference type="OrthoDB" id="6731685at2759"/>
<feature type="non-terminal residue" evidence="2">
    <location>
        <position position="1"/>
    </location>
</feature>
<accession>A0A3S3SKR0</accession>
<protein>
    <recommendedName>
        <fullName evidence="6">Transposase Tc1-like domain-containing protein</fullName>
    </recommendedName>
</protein>
<evidence type="ECO:0000313" key="3">
    <source>
        <dbReference type="EMBL" id="RWS15489.1"/>
    </source>
</evidence>
<dbReference type="AlphaFoldDB" id="A0A3S3SKR0"/>
<evidence type="ECO:0000313" key="4">
    <source>
        <dbReference type="EMBL" id="RWS15510.1"/>
    </source>
</evidence>
<keyword evidence="5" id="KW-1185">Reference proteome</keyword>
<evidence type="ECO:0000313" key="5">
    <source>
        <dbReference type="Proteomes" id="UP000285301"/>
    </source>
</evidence>
<evidence type="ECO:0000313" key="2">
    <source>
        <dbReference type="EMBL" id="RWS15483.1"/>
    </source>
</evidence>
<dbReference type="EMBL" id="NCKU01000444">
    <property type="protein sequence ID" value="RWS15483.1"/>
    <property type="molecule type" value="Genomic_DNA"/>
</dbReference>
<dbReference type="GO" id="GO:0005634">
    <property type="term" value="C:nucleus"/>
    <property type="evidence" value="ECO:0007669"/>
    <property type="project" value="UniProtKB-SubCell"/>
</dbReference>
<sequence length="132" mass="15939">KWNLKWNDEKVEFVSRVLFGHRIELIAQELGRSCITIKRIWNRFLEDRTIERKVGTGLTRKIDATRDERIISFAIENRWKSLNENRIVIAPNLTINTFRNRLKEVRIRRHVAAKKLDADHIEERLQYMPVFR</sequence>
<reference evidence="2" key="2">
    <citation type="submission" date="2018-11" db="EMBL/GenBank/DDBJ databases">
        <title>Trombidioid mite genomics.</title>
        <authorList>
            <person name="Dong X."/>
        </authorList>
    </citation>
    <scope>NUCLEOTIDE SEQUENCE</scope>
    <source>
        <strain evidence="2">UoL-WK</strain>
    </source>
</reference>
<dbReference type="InterPro" id="IPR009057">
    <property type="entry name" value="Homeodomain-like_sf"/>
</dbReference>
<comment type="subcellular location">
    <subcellularLocation>
        <location evidence="1">Nucleus</location>
    </subcellularLocation>
</comment>
<dbReference type="Proteomes" id="UP000285301">
    <property type="component" value="Unassembled WGS sequence"/>
</dbReference>
<evidence type="ECO:0000256" key="1">
    <source>
        <dbReference type="ARBA" id="ARBA00004123"/>
    </source>
</evidence>
<dbReference type="EMBL" id="NCKU01000442">
    <property type="protein sequence ID" value="RWS15510.1"/>
    <property type="molecule type" value="Genomic_DNA"/>
</dbReference>
<evidence type="ECO:0008006" key="6">
    <source>
        <dbReference type="Google" id="ProtNLM"/>
    </source>
</evidence>
<gene>
    <name evidence="4" type="ORF">B4U79_18950</name>
    <name evidence="3" type="ORF">B4U79_18951</name>
    <name evidence="2" type="ORF">B4U79_18952</name>
</gene>
<organism evidence="2 5">
    <name type="scientific">Dinothrombium tinctorium</name>
    <dbReference type="NCBI Taxonomy" id="1965070"/>
    <lineage>
        <taxon>Eukaryota</taxon>
        <taxon>Metazoa</taxon>
        <taxon>Ecdysozoa</taxon>
        <taxon>Arthropoda</taxon>
        <taxon>Chelicerata</taxon>
        <taxon>Arachnida</taxon>
        <taxon>Acari</taxon>
        <taxon>Acariformes</taxon>
        <taxon>Trombidiformes</taxon>
        <taxon>Prostigmata</taxon>
        <taxon>Anystina</taxon>
        <taxon>Parasitengona</taxon>
        <taxon>Trombidioidea</taxon>
        <taxon>Trombidiidae</taxon>
        <taxon>Dinothrombium</taxon>
    </lineage>
</organism>
<dbReference type="EMBL" id="NCKU01000443">
    <property type="protein sequence ID" value="RWS15489.1"/>
    <property type="molecule type" value="Genomic_DNA"/>
</dbReference>
<reference evidence="2 5" key="1">
    <citation type="journal article" date="2018" name="Gigascience">
        <title>Genomes of trombidid mites reveal novel predicted allergens and laterally-transferred genes associated with secondary metabolism.</title>
        <authorList>
            <person name="Dong X."/>
            <person name="Chaisiri K."/>
            <person name="Xia D."/>
            <person name="Armstrong S.D."/>
            <person name="Fang Y."/>
            <person name="Donnelly M.J."/>
            <person name="Kadowaki T."/>
            <person name="McGarry J.W."/>
            <person name="Darby A.C."/>
            <person name="Makepeace B.L."/>
        </authorList>
    </citation>
    <scope>NUCLEOTIDE SEQUENCE [LARGE SCALE GENOMIC DNA]</scope>
    <source>
        <strain evidence="2">UoL-WK</strain>
    </source>
</reference>